<dbReference type="KEGG" id="ein:Eint_011000"/>
<feature type="compositionally biased region" description="Basic and acidic residues" evidence="1">
    <location>
        <begin position="272"/>
        <end position="281"/>
    </location>
</feature>
<dbReference type="InterPro" id="IPR009057">
    <property type="entry name" value="Homeodomain-like_sf"/>
</dbReference>
<feature type="compositionally biased region" description="Basic and acidic residues" evidence="1">
    <location>
        <begin position="1"/>
        <end position="20"/>
    </location>
</feature>
<feature type="domain" description="Myb-like" evidence="2">
    <location>
        <begin position="360"/>
        <end position="408"/>
    </location>
</feature>
<feature type="compositionally biased region" description="Basic and acidic residues" evidence="1">
    <location>
        <begin position="113"/>
        <end position="141"/>
    </location>
</feature>
<sequence>MKSNEVRGNLEDHDKSKEMGEGDLGGQGTELFGDHKGSEERGRRIEGYDERTSSTGYLERSEGRQKGWTRGKREGFSRGKGRRTEEHGVRELGEDGRVVRGEEVDWNVRGLGERKGGKERARKQDENYKEDEENRRKEGKFCQEGMKGKRRGEKGIPKNKSAESEAYLNKSSRSHQLLNGPLCGLHTSANNINIEEIENMLYRDVMNDVSIDIPGHEIVPILCFFENSRELKASGFRSVASFPMSLEEDPRKLLVSSEKGKMKSSSGKKRKTETNLEDGKARGRDKEMVPLDMNDCRYKYFLKRAFPTMQRDDEKIQKYIEDQRTMLLKRAKNNKAEIPDVGSGPSKAPMTIISCIPEIPPIGFSEEEDKIASELIQKYRNNFRKIEETASHLETKKCILKYYLAKDKTYSYMKHKSGRISDLEVKLIIERGWSEYERNIFIQHFRVFGKSWGKYRPLINRPERDLKMFFRYYTKFVLPQNESLEKTGEPVKRASISKEDVLKKWTIDERQVFAIYFPYYNKNWVSMAAYFPAKTSGDLRQYYNRYFKGLSYNEQRLEASLYNFGRKLTTPPAKYIGNSKEEIIFCTTAGVLFKR</sequence>
<dbReference type="VEuPathDB" id="MicrosporidiaDB:Eint_011000"/>
<protein>
    <recommendedName>
        <fullName evidence="2">Myb-like domain-containing protein</fullName>
    </recommendedName>
</protein>
<proteinExistence type="predicted"/>
<keyword evidence="4" id="KW-1185">Reference proteome</keyword>
<dbReference type="InterPro" id="IPR001005">
    <property type="entry name" value="SANT/Myb"/>
</dbReference>
<dbReference type="SUPFAM" id="SSF46689">
    <property type="entry name" value="Homeodomain-like"/>
    <property type="match status" value="1"/>
</dbReference>
<evidence type="ECO:0000256" key="1">
    <source>
        <dbReference type="SAM" id="MobiDB-lite"/>
    </source>
</evidence>
<evidence type="ECO:0000313" key="4">
    <source>
        <dbReference type="Proteomes" id="UP000002313"/>
    </source>
</evidence>
<feature type="domain" description="Myb-like" evidence="2">
    <location>
        <begin position="429"/>
        <end position="476"/>
    </location>
</feature>
<dbReference type="AlphaFoldDB" id="E0S5H7"/>
<reference evidence="3 4" key="2">
    <citation type="journal article" date="2012" name="Proc. Natl. Acad. Sci. U.S.A.">
        <title>Gain and loss of multiple functionally related, horizontally transferred genes in the reduced genomes of two microsporidian parasites.</title>
        <authorList>
            <person name="Pombert J.-F."/>
            <person name="Selman M."/>
            <person name="Burki F."/>
            <person name="Bardell F.T."/>
            <person name="Farinelli L."/>
            <person name="Solter L.F."/>
            <person name="Whitman D.W."/>
            <person name="Weiss L.M."/>
            <person name="Corradi N."/>
            <person name="Keeling P.J."/>
        </authorList>
    </citation>
    <scope>NUCLEOTIDE SEQUENCE [LARGE SCALE GENOMIC DNA]</scope>
    <source>
        <strain evidence="3 4">ATCC 50506</strain>
    </source>
</reference>
<feature type="region of interest" description="Disordered" evidence="1">
    <location>
        <begin position="113"/>
        <end position="165"/>
    </location>
</feature>
<dbReference type="HOGENOM" id="CLU_033000_0_0_1"/>
<dbReference type="Gene3D" id="1.10.10.60">
    <property type="entry name" value="Homeodomain-like"/>
    <property type="match status" value="1"/>
</dbReference>
<feature type="region of interest" description="Disordered" evidence="1">
    <location>
        <begin position="1"/>
        <end position="94"/>
    </location>
</feature>
<dbReference type="SMART" id="SM00717">
    <property type="entry name" value="SANT"/>
    <property type="match status" value="3"/>
</dbReference>
<feature type="compositionally biased region" description="Basic and acidic residues" evidence="1">
    <location>
        <begin position="32"/>
        <end position="52"/>
    </location>
</feature>
<reference evidence="3 4" key="1">
    <citation type="journal article" date="2010" name="Nat. Commun.">
        <title>The complete sequence of the smallest known nuclear genome from the microsporidian Encephalitozoon intestinalis.</title>
        <authorList>
            <person name="Corradi N."/>
            <person name="Pombert J.-F."/>
            <person name="Farinelli L."/>
            <person name="Didier E.S."/>
            <person name="Keeling P.J."/>
        </authorList>
    </citation>
    <scope>NUCLEOTIDE SEQUENCE [LARGE SCALE GENOMIC DNA]</scope>
    <source>
        <strain evidence="3 4">ATCC 50506</strain>
    </source>
</reference>
<gene>
    <name evidence="3" type="ORF">Eint_011000</name>
</gene>
<name>E0S5H7_ENCIT</name>
<dbReference type="Proteomes" id="UP000002313">
    <property type="component" value="Chromosome I"/>
</dbReference>
<feature type="domain" description="Myb-like" evidence="2">
    <location>
        <begin position="501"/>
        <end position="549"/>
    </location>
</feature>
<dbReference type="OrthoDB" id="2193595at2759"/>
<accession>E0S5H7</accession>
<feature type="compositionally biased region" description="Basic and acidic residues" evidence="1">
    <location>
        <begin position="153"/>
        <end position="163"/>
    </location>
</feature>
<dbReference type="EMBL" id="CP001942">
    <property type="protein sequence ID" value="ADM10962.1"/>
    <property type="molecule type" value="Genomic_DNA"/>
</dbReference>
<dbReference type="GeneID" id="9698600"/>
<evidence type="ECO:0000259" key="2">
    <source>
        <dbReference type="SMART" id="SM00717"/>
    </source>
</evidence>
<dbReference type="RefSeq" id="XP_003072322.1">
    <property type="nucleotide sequence ID" value="XM_003072276.1"/>
</dbReference>
<feature type="compositionally biased region" description="Basic and acidic residues" evidence="1">
    <location>
        <begin position="59"/>
        <end position="94"/>
    </location>
</feature>
<organism evidence="3 4">
    <name type="scientific">Encephalitozoon intestinalis (strain ATCC 50506)</name>
    <name type="common">Microsporidian parasite</name>
    <name type="synonym">Septata intestinalis</name>
    <dbReference type="NCBI Taxonomy" id="876142"/>
    <lineage>
        <taxon>Eukaryota</taxon>
        <taxon>Fungi</taxon>
        <taxon>Fungi incertae sedis</taxon>
        <taxon>Microsporidia</taxon>
        <taxon>Unikaryonidae</taxon>
        <taxon>Encephalitozoon</taxon>
    </lineage>
</organism>
<feature type="region of interest" description="Disordered" evidence="1">
    <location>
        <begin position="256"/>
        <end position="281"/>
    </location>
</feature>
<evidence type="ECO:0000313" key="3">
    <source>
        <dbReference type="EMBL" id="ADM10962.1"/>
    </source>
</evidence>